<accession>A0A8K0R2J8</accession>
<organism evidence="8 9">
    <name type="scientific">Paraphoma chrysanthemicola</name>
    <dbReference type="NCBI Taxonomy" id="798071"/>
    <lineage>
        <taxon>Eukaryota</taxon>
        <taxon>Fungi</taxon>
        <taxon>Dikarya</taxon>
        <taxon>Ascomycota</taxon>
        <taxon>Pezizomycotina</taxon>
        <taxon>Dothideomycetes</taxon>
        <taxon>Pleosporomycetidae</taxon>
        <taxon>Pleosporales</taxon>
        <taxon>Pleosporineae</taxon>
        <taxon>Phaeosphaeriaceae</taxon>
        <taxon>Paraphoma</taxon>
    </lineage>
</organism>
<sequence length="235" mass="25942">MTLMAGIRIYDRCYLPRAWRLDDGVFIISFIAGLTLISLALAVATGGAFGYRAGTTATNISLPALQRALAVTILVGPLSWLVKLALFSLIYHAFRPLKYMRCLVWTGLLLTGLYHFVAAIVSGVMCDPRYITSRDSLMNGLVRGQCRGIPGPLQSLNEARGTVNIVTDVYLLLIPLPVVWQLRLPTKKKLGVWFIFLSGAVGCLMAILNVVYRDTGRKVLEKDMYQAKIAMNTVM</sequence>
<evidence type="ECO:0000313" key="8">
    <source>
        <dbReference type="EMBL" id="KAH7083831.1"/>
    </source>
</evidence>
<comment type="caution">
    <text evidence="8">The sequence shown here is derived from an EMBL/GenBank/DDBJ whole genome shotgun (WGS) entry which is preliminary data.</text>
</comment>
<evidence type="ECO:0000259" key="7">
    <source>
        <dbReference type="Pfam" id="PF20684"/>
    </source>
</evidence>
<keyword evidence="2 6" id="KW-0812">Transmembrane</keyword>
<comment type="subcellular location">
    <subcellularLocation>
        <location evidence="1">Membrane</location>
        <topology evidence="1">Multi-pass membrane protein</topology>
    </subcellularLocation>
</comment>
<keyword evidence="4 6" id="KW-0472">Membrane</keyword>
<dbReference type="OrthoDB" id="444631at2759"/>
<reference evidence="8" key="1">
    <citation type="journal article" date="2021" name="Nat. Commun.">
        <title>Genetic determinants of endophytism in the Arabidopsis root mycobiome.</title>
        <authorList>
            <person name="Mesny F."/>
            <person name="Miyauchi S."/>
            <person name="Thiergart T."/>
            <person name="Pickel B."/>
            <person name="Atanasova L."/>
            <person name="Karlsson M."/>
            <person name="Huettel B."/>
            <person name="Barry K.W."/>
            <person name="Haridas S."/>
            <person name="Chen C."/>
            <person name="Bauer D."/>
            <person name="Andreopoulos W."/>
            <person name="Pangilinan J."/>
            <person name="LaButti K."/>
            <person name="Riley R."/>
            <person name="Lipzen A."/>
            <person name="Clum A."/>
            <person name="Drula E."/>
            <person name="Henrissat B."/>
            <person name="Kohler A."/>
            <person name="Grigoriev I.V."/>
            <person name="Martin F.M."/>
            <person name="Hacquard S."/>
        </authorList>
    </citation>
    <scope>NUCLEOTIDE SEQUENCE</scope>
    <source>
        <strain evidence="8">MPI-SDFR-AT-0120</strain>
    </source>
</reference>
<keyword evidence="9" id="KW-1185">Reference proteome</keyword>
<evidence type="ECO:0000256" key="2">
    <source>
        <dbReference type="ARBA" id="ARBA00022692"/>
    </source>
</evidence>
<feature type="transmembrane region" description="Helical" evidence="6">
    <location>
        <begin position="103"/>
        <end position="125"/>
    </location>
</feature>
<evidence type="ECO:0000256" key="6">
    <source>
        <dbReference type="SAM" id="Phobius"/>
    </source>
</evidence>
<dbReference type="EMBL" id="JAGMVJ010000013">
    <property type="protein sequence ID" value="KAH7083831.1"/>
    <property type="molecule type" value="Genomic_DNA"/>
</dbReference>
<evidence type="ECO:0000256" key="1">
    <source>
        <dbReference type="ARBA" id="ARBA00004141"/>
    </source>
</evidence>
<protein>
    <recommendedName>
        <fullName evidence="7">Rhodopsin domain-containing protein</fullName>
    </recommendedName>
</protein>
<gene>
    <name evidence="8" type="ORF">FB567DRAFT_630317</name>
</gene>
<feature type="transmembrane region" description="Helical" evidence="6">
    <location>
        <begin position="69"/>
        <end position="91"/>
    </location>
</feature>
<dbReference type="InterPro" id="IPR049326">
    <property type="entry name" value="Rhodopsin_dom_fungi"/>
</dbReference>
<proteinExistence type="inferred from homology"/>
<dbReference type="PANTHER" id="PTHR33048">
    <property type="entry name" value="PTH11-LIKE INTEGRAL MEMBRANE PROTEIN (AFU_ORTHOLOGUE AFUA_5G11245)"/>
    <property type="match status" value="1"/>
</dbReference>
<feature type="transmembrane region" description="Helical" evidence="6">
    <location>
        <begin position="190"/>
        <end position="212"/>
    </location>
</feature>
<name>A0A8K0R2J8_9PLEO</name>
<dbReference type="AlphaFoldDB" id="A0A8K0R2J8"/>
<evidence type="ECO:0000256" key="5">
    <source>
        <dbReference type="ARBA" id="ARBA00038359"/>
    </source>
</evidence>
<evidence type="ECO:0000256" key="4">
    <source>
        <dbReference type="ARBA" id="ARBA00023136"/>
    </source>
</evidence>
<feature type="domain" description="Rhodopsin" evidence="7">
    <location>
        <begin position="7"/>
        <end position="221"/>
    </location>
</feature>
<evidence type="ECO:0000256" key="3">
    <source>
        <dbReference type="ARBA" id="ARBA00022989"/>
    </source>
</evidence>
<dbReference type="Proteomes" id="UP000813461">
    <property type="component" value="Unassembled WGS sequence"/>
</dbReference>
<keyword evidence="3 6" id="KW-1133">Transmembrane helix</keyword>
<dbReference type="Pfam" id="PF20684">
    <property type="entry name" value="Fung_rhodopsin"/>
    <property type="match status" value="1"/>
</dbReference>
<evidence type="ECO:0000313" key="9">
    <source>
        <dbReference type="Proteomes" id="UP000813461"/>
    </source>
</evidence>
<feature type="transmembrane region" description="Helical" evidence="6">
    <location>
        <begin position="25"/>
        <end position="49"/>
    </location>
</feature>
<dbReference type="InterPro" id="IPR052337">
    <property type="entry name" value="SAT4-like"/>
</dbReference>
<dbReference type="PANTHER" id="PTHR33048:SF158">
    <property type="entry name" value="MEMBRANE PROTEIN PTH11-LIKE, PUTATIVE-RELATED"/>
    <property type="match status" value="1"/>
</dbReference>
<comment type="similarity">
    <text evidence="5">Belongs to the SAT4 family.</text>
</comment>
<dbReference type="GO" id="GO:0016020">
    <property type="term" value="C:membrane"/>
    <property type="evidence" value="ECO:0007669"/>
    <property type="project" value="UniProtKB-SubCell"/>
</dbReference>